<proteinExistence type="predicted"/>
<comment type="caution">
    <text evidence="2">The sequence shown here is derived from an EMBL/GenBank/DDBJ whole genome shotgun (WGS) entry which is preliminary data.</text>
</comment>
<accession>A0ABN9WSP0</accession>
<evidence type="ECO:0000313" key="3">
    <source>
        <dbReference type="Proteomes" id="UP001189429"/>
    </source>
</evidence>
<keyword evidence="3" id="KW-1185">Reference proteome</keyword>
<feature type="region of interest" description="Disordered" evidence="1">
    <location>
        <begin position="160"/>
        <end position="192"/>
    </location>
</feature>
<evidence type="ECO:0000313" key="2">
    <source>
        <dbReference type="EMBL" id="CAK0888510.1"/>
    </source>
</evidence>
<name>A0ABN9WSP0_9DINO</name>
<evidence type="ECO:0000256" key="1">
    <source>
        <dbReference type="SAM" id="MobiDB-lite"/>
    </source>
</evidence>
<feature type="non-terminal residue" evidence="2">
    <location>
        <position position="599"/>
    </location>
</feature>
<sequence>MGGFAGDGCLKRPPTKMAKALLDAGQFESTCWARWGAAKRVEGEPIAVVGQTRDPRAVEGDVWPHVKFYELFNVRRPAFHEKATPTCVAAVFTRAAFVVTAKKRINWWPAGAAGADAQRKIVEGVAEHLAAEGERLHGAPKQGDATPAEDWRRLLQRERAPTGSAMQSAQAKRSADRQHAPPIRVRRGHLSPETREVRPWIARSKRALRTPPMRSDGEEAEGSADGFLDVVKCAKIEDVAPCQNDPAMPLMIIARHVGAVPDERSCRECGAKFTMKVESATSDRSARWQRRGPRRDCASSCDACGDVEISAAKDTLLADAEPSRWLSLFDWVVMRAQECPRLEIPRELGKQCIAKGNGGDERTAAKKKQNRFIAQADEVFLNKSKVSRFAPGIRPKGGAAWLCGAAAQGSPENFVFRVSGRPGDALDGRLRGARETATNFDAQGLRKGAVVATDGWKATLAVIKRIKNRGGWSDKGLKREIVAHSQREAVAKACSIDGGHAYSLPTKTLLSHAAEVTQVAAWPLSPWQRGVLRSLAAAAHRVFALPRWQLCGQRGPAAVLGTPKTEAHAALEALLKRVTIAKRDVDEIFKAVPAAKEKA</sequence>
<organism evidence="2 3">
    <name type="scientific">Prorocentrum cordatum</name>
    <dbReference type="NCBI Taxonomy" id="2364126"/>
    <lineage>
        <taxon>Eukaryota</taxon>
        <taxon>Sar</taxon>
        <taxon>Alveolata</taxon>
        <taxon>Dinophyceae</taxon>
        <taxon>Prorocentrales</taxon>
        <taxon>Prorocentraceae</taxon>
        <taxon>Prorocentrum</taxon>
    </lineage>
</organism>
<dbReference type="Proteomes" id="UP001189429">
    <property type="component" value="Unassembled WGS sequence"/>
</dbReference>
<protein>
    <submittedName>
        <fullName evidence="2">Uncharacterized protein</fullName>
    </submittedName>
</protein>
<gene>
    <name evidence="2" type="ORF">PCOR1329_LOCUS69286</name>
</gene>
<reference evidence="2" key="1">
    <citation type="submission" date="2023-10" db="EMBL/GenBank/DDBJ databases">
        <authorList>
            <person name="Chen Y."/>
            <person name="Shah S."/>
            <person name="Dougan E. K."/>
            <person name="Thang M."/>
            <person name="Chan C."/>
        </authorList>
    </citation>
    <scope>NUCLEOTIDE SEQUENCE [LARGE SCALE GENOMIC DNA]</scope>
</reference>
<dbReference type="EMBL" id="CAUYUJ010019084">
    <property type="protein sequence ID" value="CAK0888510.1"/>
    <property type="molecule type" value="Genomic_DNA"/>
</dbReference>